<proteinExistence type="predicted"/>
<evidence type="ECO:0008006" key="3">
    <source>
        <dbReference type="Google" id="ProtNLM"/>
    </source>
</evidence>
<dbReference type="AlphaFoldDB" id="I4D1R4"/>
<evidence type="ECO:0000313" key="1">
    <source>
        <dbReference type="EMBL" id="AFM39738.1"/>
    </source>
</evidence>
<dbReference type="OrthoDB" id="2088241at2"/>
<dbReference type="GO" id="GO:0043937">
    <property type="term" value="P:regulation of sporulation"/>
    <property type="evidence" value="ECO:0007669"/>
    <property type="project" value="InterPro"/>
</dbReference>
<dbReference type="Proteomes" id="UP000002892">
    <property type="component" value="Chromosome"/>
</dbReference>
<reference evidence="1 2" key="1">
    <citation type="journal article" date="2012" name="J. Bacteriol.">
        <title>Complete genome sequences of Desulfosporosinus orientis DSM765T, Desulfosporosinus youngiae DSM17734T, Desulfosporosinus meridiei DSM13257T, and Desulfosporosinus acidiphilus DSM22704T.</title>
        <authorList>
            <person name="Pester M."/>
            <person name="Brambilla E."/>
            <person name="Alazard D."/>
            <person name="Rattei T."/>
            <person name="Weinmaier T."/>
            <person name="Han J."/>
            <person name="Lucas S."/>
            <person name="Lapidus A."/>
            <person name="Cheng J.F."/>
            <person name="Goodwin L."/>
            <person name="Pitluck S."/>
            <person name="Peters L."/>
            <person name="Ovchinnikova G."/>
            <person name="Teshima H."/>
            <person name="Detter J.C."/>
            <person name="Han C.S."/>
            <person name="Tapia R."/>
            <person name="Land M.L."/>
            <person name="Hauser L."/>
            <person name="Kyrpides N.C."/>
            <person name="Ivanova N.N."/>
            <person name="Pagani I."/>
            <person name="Huntmann M."/>
            <person name="Wei C.L."/>
            <person name="Davenport K.W."/>
            <person name="Daligault H."/>
            <person name="Chain P.S."/>
            <person name="Chen A."/>
            <person name="Mavromatis K."/>
            <person name="Markowitz V."/>
            <person name="Szeto E."/>
            <person name="Mikhailova N."/>
            <person name="Pati A."/>
            <person name="Wagner M."/>
            <person name="Woyke T."/>
            <person name="Ollivier B."/>
            <person name="Klenk H.P."/>
            <person name="Spring S."/>
            <person name="Loy A."/>
        </authorList>
    </citation>
    <scope>NUCLEOTIDE SEQUENCE [LARGE SCALE GENOMIC DNA]</scope>
    <source>
        <strain evidence="2">DSM 22704 / JCM 16185 / SJ4</strain>
    </source>
</reference>
<organism evidence="1 2">
    <name type="scientific">Desulfosporosinus acidiphilus (strain DSM 22704 / JCM 16185 / SJ4)</name>
    <dbReference type="NCBI Taxonomy" id="646529"/>
    <lineage>
        <taxon>Bacteria</taxon>
        <taxon>Bacillati</taxon>
        <taxon>Bacillota</taxon>
        <taxon>Clostridia</taxon>
        <taxon>Eubacteriales</taxon>
        <taxon>Desulfitobacteriaceae</taxon>
        <taxon>Desulfosporosinus</taxon>
    </lineage>
</organism>
<dbReference type="Gene3D" id="4.10.280.10">
    <property type="entry name" value="Helix-loop-helix DNA-binding domain"/>
    <property type="match status" value="1"/>
</dbReference>
<dbReference type="Pfam" id="PF09388">
    <property type="entry name" value="SpoOE-like"/>
    <property type="match status" value="1"/>
</dbReference>
<protein>
    <recommendedName>
        <fullName evidence="3">Spo0E like sporulation regulatory protein</fullName>
    </recommendedName>
</protein>
<dbReference type="RefSeq" id="WP_014825750.1">
    <property type="nucleotide sequence ID" value="NC_018068.1"/>
</dbReference>
<dbReference type="InterPro" id="IPR018540">
    <property type="entry name" value="Spo0E-like"/>
</dbReference>
<name>I4D1R4_DESAJ</name>
<dbReference type="HOGENOM" id="CLU_2914890_0_0_9"/>
<evidence type="ECO:0000313" key="2">
    <source>
        <dbReference type="Proteomes" id="UP000002892"/>
    </source>
</evidence>
<dbReference type="SUPFAM" id="SSF140500">
    <property type="entry name" value="BAS1536-like"/>
    <property type="match status" value="1"/>
</dbReference>
<sequence length="61" mass="7170">MFERIEKLRSKLHSAWGKSSSDEILALSQELDVEIVEYMKHTLASQRQQLKVQLRFGSDYD</sequence>
<keyword evidence="2" id="KW-1185">Reference proteome</keyword>
<dbReference type="InterPro" id="IPR036638">
    <property type="entry name" value="HLH_DNA-bd_sf"/>
</dbReference>
<dbReference type="InterPro" id="IPR037208">
    <property type="entry name" value="Spo0E-like_sf"/>
</dbReference>
<dbReference type="GO" id="GO:0046983">
    <property type="term" value="F:protein dimerization activity"/>
    <property type="evidence" value="ECO:0007669"/>
    <property type="project" value="InterPro"/>
</dbReference>
<gene>
    <name evidence="1" type="ordered locus">Desaci_0677</name>
</gene>
<dbReference type="EMBL" id="CP003639">
    <property type="protein sequence ID" value="AFM39738.1"/>
    <property type="molecule type" value="Genomic_DNA"/>
</dbReference>
<accession>I4D1R4</accession>
<dbReference type="KEGG" id="dai:Desaci_0677"/>